<reference evidence="3" key="1">
    <citation type="submission" date="2021-07" db="EMBL/GenBank/DDBJ databases">
        <authorList>
            <person name="Branca A.L. A."/>
        </authorList>
    </citation>
    <scope>NUCLEOTIDE SEQUENCE</scope>
</reference>
<dbReference type="PANTHER" id="PTHR33630">
    <property type="entry name" value="CUTINASE RV1984C-RELATED-RELATED"/>
    <property type="match status" value="1"/>
</dbReference>
<dbReference type="AlphaFoldDB" id="A0A9W4HDG3"/>
<evidence type="ECO:0000313" key="3">
    <source>
        <dbReference type="EMBL" id="CAG7976809.1"/>
    </source>
</evidence>
<protein>
    <recommendedName>
        <fullName evidence="5">Cutinase</fullName>
    </recommendedName>
</protein>
<keyword evidence="2" id="KW-1015">Disulfide bond</keyword>
<organism evidence="3 4">
    <name type="scientific">Penicillium olsonii</name>
    <dbReference type="NCBI Taxonomy" id="99116"/>
    <lineage>
        <taxon>Eukaryota</taxon>
        <taxon>Fungi</taxon>
        <taxon>Dikarya</taxon>
        <taxon>Ascomycota</taxon>
        <taxon>Pezizomycotina</taxon>
        <taxon>Eurotiomycetes</taxon>
        <taxon>Eurotiomycetidae</taxon>
        <taxon>Eurotiales</taxon>
        <taxon>Aspergillaceae</taxon>
        <taxon>Penicillium</taxon>
    </lineage>
</organism>
<keyword evidence="1" id="KW-0378">Hydrolase</keyword>
<dbReference type="EMBL" id="CAJVOS010000009">
    <property type="protein sequence ID" value="CAG7976809.1"/>
    <property type="molecule type" value="Genomic_DNA"/>
</dbReference>
<dbReference type="Pfam" id="PF01083">
    <property type="entry name" value="Cutinase"/>
    <property type="match status" value="1"/>
</dbReference>
<dbReference type="GO" id="GO:0017000">
    <property type="term" value="P:antibiotic biosynthetic process"/>
    <property type="evidence" value="ECO:0007669"/>
    <property type="project" value="UniProtKB-ARBA"/>
</dbReference>
<evidence type="ECO:0008006" key="5">
    <source>
        <dbReference type="Google" id="ProtNLM"/>
    </source>
</evidence>
<dbReference type="OrthoDB" id="2586582at2759"/>
<name>A0A9W4HDG3_PENOL</name>
<sequence>VHFVLARGTTESYPGTPYSLASLVAQNTTLRTNYENIIYPAVSEDTSDSYFIGRAAVGAQMTAYARRCPQSQIVVLSYSQGALIVGDALAGGGGNSTLGKATPPLIPQDVAKRTIVFYGNPRHVQQQPYDFGTAGVKLVQGKYPRLPSQIRTFNERYSEITGDWCNVGDGVCSPSEGADALSLHMAYAMDYDTFAANWVLDKINAVRFR</sequence>
<evidence type="ECO:0000313" key="4">
    <source>
        <dbReference type="Proteomes" id="UP001153618"/>
    </source>
</evidence>
<dbReference type="GO" id="GO:0072330">
    <property type="term" value="P:monocarboxylic acid biosynthetic process"/>
    <property type="evidence" value="ECO:0007669"/>
    <property type="project" value="UniProtKB-ARBA"/>
</dbReference>
<evidence type="ECO:0000256" key="2">
    <source>
        <dbReference type="ARBA" id="ARBA00023157"/>
    </source>
</evidence>
<dbReference type="Gene3D" id="3.40.50.1820">
    <property type="entry name" value="alpha/beta hydrolase"/>
    <property type="match status" value="1"/>
</dbReference>
<feature type="non-terminal residue" evidence="3">
    <location>
        <position position="209"/>
    </location>
</feature>
<dbReference type="InterPro" id="IPR000675">
    <property type="entry name" value="Cutinase/axe"/>
</dbReference>
<proteinExistence type="predicted"/>
<dbReference type="PANTHER" id="PTHR33630:SF9">
    <property type="entry name" value="CUTINASE 4"/>
    <property type="match status" value="1"/>
</dbReference>
<evidence type="ECO:0000256" key="1">
    <source>
        <dbReference type="ARBA" id="ARBA00022801"/>
    </source>
</evidence>
<dbReference type="Proteomes" id="UP001153618">
    <property type="component" value="Unassembled WGS sequence"/>
</dbReference>
<gene>
    <name evidence="3" type="ORF">POLS_LOCUS1186</name>
</gene>
<dbReference type="InterPro" id="IPR029058">
    <property type="entry name" value="AB_hydrolase_fold"/>
</dbReference>
<dbReference type="SMART" id="SM01110">
    <property type="entry name" value="Cutinase"/>
    <property type="match status" value="1"/>
</dbReference>
<keyword evidence="4" id="KW-1185">Reference proteome</keyword>
<dbReference type="SUPFAM" id="SSF53474">
    <property type="entry name" value="alpha/beta-Hydrolases"/>
    <property type="match status" value="1"/>
</dbReference>
<comment type="caution">
    <text evidence="3">The sequence shown here is derived from an EMBL/GenBank/DDBJ whole genome shotgun (WGS) entry which is preliminary data.</text>
</comment>
<accession>A0A9W4HDG3</accession>
<dbReference type="GO" id="GO:0052689">
    <property type="term" value="F:carboxylic ester hydrolase activity"/>
    <property type="evidence" value="ECO:0007669"/>
    <property type="project" value="UniProtKB-ARBA"/>
</dbReference>